<dbReference type="SUPFAM" id="SSF64268">
    <property type="entry name" value="PX domain"/>
    <property type="match status" value="1"/>
</dbReference>
<evidence type="ECO:0000313" key="3">
    <source>
        <dbReference type="Proteomes" id="UP001209570"/>
    </source>
</evidence>
<dbReference type="Proteomes" id="UP001209570">
    <property type="component" value="Unassembled WGS sequence"/>
</dbReference>
<dbReference type="GO" id="GO:0035091">
    <property type="term" value="F:phosphatidylinositol binding"/>
    <property type="evidence" value="ECO:0007669"/>
    <property type="project" value="InterPro"/>
</dbReference>
<comment type="caution">
    <text evidence="2">The sequence shown here is derived from an EMBL/GenBank/DDBJ whole genome shotgun (WGS) entry which is preliminary data.</text>
</comment>
<feature type="region of interest" description="Disordered" evidence="1">
    <location>
        <begin position="155"/>
        <end position="176"/>
    </location>
</feature>
<organism evidence="2 3">
    <name type="scientific">Pythium insidiosum</name>
    <name type="common">Pythiosis disease agent</name>
    <dbReference type="NCBI Taxonomy" id="114742"/>
    <lineage>
        <taxon>Eukaryota</taxon>
        <taxon>Sar</taxon>
        <taxon>Stramenopiles</taxon>
        <taxon>Oomycota</taxon>
        <taxon>Peronosporomycetes</taxon>
        <taxon>Pythiales</taxon>
        <taxon>Pythiaceae</taxon>
        <taxon>Pythium</taxon>
    </lineage>
</organism>
<dbReference type="EMBL" id="JAKCXM010000485">
    <property type="protein sequence ID" value="KAJ0393522.1"/>
    <property type="molecule type" value="Genomic_DNA"/>
</dbReference>
<sequence length="246" mass="27610">MRGVVAAITSCIGGKDERYAIKVSASDRNAYFVYKTMSDFDKLWEKLEAIASDVKGLQTAAMTENASKSADVSLLAKWLASFVDHFAFRLTVQRLRAEEKETISTLNVLIQALVRRVSALYVENTILRCGCCPVGRQMALLVRNFLEFSHLERQRKHPSIQSPPQRKRQLSEMRPEDANLGKRSMAVFPVLCEGMFPRSPKARKLSVSSSDELFVPMIQKVGLNKPVMAAAMPARRRVFAEVDISI</sequence>
<evidence type="ECO:0000256" key="1">
    <source>
        <dbReference type="SAM" id="MobiDB-lite"/>
    </source>
</evidence>
<gene>
    <name evidence="2" type="ORF">P43SY_006332</name>
</gene>
<dbReference type="InterPro" id="IPR036871">
    <property type="entry name" value="PX_dom_sf"/>
</dbReference>
<keyword evidence="3" id="KW-1185">Reference proteome</keyword>
<reference evidence="2" key="1">
    <citation type="submission" date="2021-12" db="EMBL/GenBank/DDBJ databases">
        <title>Prjna785345.</title>
        <authorList>
            <person name="Rujirawat T."/>
            <person name="Krajaejun T."/>
        </authorList>
    </citation>
    <scope>NUCLEOTIDE SEQUENCE</scope>
    <source>
        <strain evidence="2">Pi057C3</strain>
    </source>
</reference>
<proteinExistence type="predicted"/>
<protein>
    <submittedName>
        <fullName evidence="2">Uncharacterized protein</fullName>
    </submittedName>
</protein>
<accession>A0AAD5LU24</accession>
<evidence type="ECO:0000313" key="2">
    <source>
        <dbReference type="EMBL" id="KAJ0393522.1"/>
    </source>
</evidence>
<name>A0AAD5LU24_PYTIN</name>
<dbReference type="AlphaFoldDB" id="A0AAD5LU24"/>